<gene>
    <name evidence="3" type="ORF">ABVT43_07265</name>
</gene>
<keyword evidence="1" id="KW-0812">Transmembrane</keyword>
<reference evidence="3 4" key="1">
    <citation type="submission" date="2024-06" db="EMBL/GenBank/DDBJ databases">
        <authorList>
            <person name="Li F."/>
        </authorList>
    </citation>
    <scope>NUCLEOTIDE SEQUENCE [LARGE SCALE GENOMIC DNA]</scope>
    <source>
        <strain evidence="3 4">GXAS 311</strain>
    </source>
</reference>
<comment type="caution">
    <text evidence="3">The sequence shown here is derived from an EMBL/GenBank/DDBJ whole genome shotgun (WGS) entry which is preliminary data.</text>
</comment>
<dbReference type="RefSeq" id="WP_353874532.1">
    <property type="nucleotide sequence ID" value="NZ_JBEVCJ010000006.1"/>
</dbReference>
<dbReference type="Proteomes" id="UP001548189">
    <property type="component" value="Unassembled WGS sequence"/>
</dbReference>
<feature type="transmembrane region" description="Helical" evidence="1">
    <location>
        <begin position="12"/>
        <end position="34"/>
    </location>
</feature>
<dbReference type="EMBL" id="JBEVCJ010000006">
    <property type="protein sequence ID" value="MET1254918.1"/>
    <property type="molecule type" value="Genomic_DNA"/>
</dbReference>
<feature type="domain" description="DUF4124" evidence="2">
    <location>
        <begin position="40"/>
        <end position="71"/>
    </location>
</feature>
<dbReference type="InterPro" id="IPR025392">
    <property type="entry name" value="DUF4124"/>
</dbReference>
<sequence>MKPHLFSSDSLSTVRVLVIWGIVIAGIIISQLALAEDEKKIYRWVDKYGQVHYTDEPRKGATEHKVKEVPAIKMETPDYSVLEQYKPQENPTSNSNSPVMDAYQQLVLTQPENDGVIRNNAATVTLVATIQPALKQQHQLRFFLDGQLIKSDKGSLQVKAENVRYGQHSAQVVIVDETGKQIQASQTNSFHLLNRIKKKSKN</sequence>
<keyword evidence="1" id="KW-1133">Transmembrane helix</keyword>
<name>A0ABV2BT37_9GAMM</name>
<dbReference type="Gene3D" id="2.60.40.10">
    <property type="entry name" value="Immunoglobulins"/>
    <property type="match status" value="1"/>
</dbReference>
<dbReference type="InterPro" id="IPR013783">
    <property type="entry name" value="Ig-like_fold"/>
</dbReference>
<organism evidence="3 4">
    <name type="scientific">Aliikangiella maris</name>
    <dbReference type="NCBI Taxonomy" id="3162458"/>
    <lineage>
        <taxon>Bacteria</taxon>
        <taxon>Pseudomonadati</taxon>
        <taxon>Pseudomonadota</taxon>
        <taxon>Gammaproteobacteria</taxon>
        <taxon>Oceanospirillales</taxon>
        <taxon>Pleioneaceae</taxon>
        <taxon>Aliikangiella</taxon>
    </lineage>
</organism>
<evidence type="ECO:0000256" key="1">
    <source>
        <dbReference type="SAM" id="Phobius"/>
    </source>
</evidence>
<accession>A0ABV2BT37</accession>
<protein>
    <submittedName>
        <fullName evidence="3">DUF4124 domain-containing protein</fullName>
    </submittedName>
</protein>
<evidence type="ECO:0000313" key="3">
    <source>
        <dbReference type="EMBL" id="MET1254918.1"/>
    </source>
</evidence>
<dbReference type="Pfam" id="PF13511">
    <property type="entry name" value="DUF4124"/>
    <property type="match status" value="1"/>
</dbReference>
<evidence type="ECO:0000313" key="4">
    <source>
        <dbReference type="Proteomes" id="UP001548189"/>
    </source>
</evidence>
<evidence type="ECO:0000259" key="2">
    <source>
        <dbReference type="Pfam" id="PF13511"/>
    </source>
</evidence>
<keyword evidence="1" id="KW-0472">Membrane</keyword>
<proteinExistence type="predicted"/>
<keyword evidence="4" id="KW-1185">Reference proteome</keyword>